<evidence type="ECO:0000313" key="2">
    <source>
        <dbReference type="Proteomes" id="UP000199041"/>
    </source>
</evidence>
<reference evidence="1 2" key="1">
    <citation type="submission" date="2016-10" db="EMBL/GenBank/DDBJ databases">
        <authorList>
            <person name="de Groot N.N."/>
        </authorList>
    </citation>
    <scope>NUCLEOTIDE SEQUENCE [LARGE SCALE GENOMIC DNA]</scope>
    <source>
        <strain evidence="1 2">Vu-144</strain>
    </source>
</reference>
<sequence length="168" mass="19582">MANPCGYFSQTRLFSFCGGTTLDRSFPISKYILDSNGGHRLNSYFSEQLHNRFMASERLAHYMDQHPGEDCFKYMLHYNLYKEQREAKMAAIAHRILAVPLKKDTVIPPVEVISTLKGDYRDIATRVEPVDFDFPYDHVHPFSLMDKYRHTTTRAYQQLMQKAADFLS</sequence>
<organism evidence="1 2">
    <name type="scientific">Arachidicoccus rhizosphaerae</name>
    <dbReference type="NCBI Taxonomy" id="551991"/>
    <lineage>
        <taxon>Bacteria</taxon>
        <taxon>Pseudomonadati</taxon>
        <taxon>Bacteroidota</taxon>
        <taxon>Chitinophagia</taxon>
        <taxon>Chitinophagales</taxon>
        <taxon>Chitinophagaceae</taxon>
        <taxon>Arachidicoccus</taxon>
    </lineage>
</organism>
<gene>
    <name evidence="1" type="ORF">SAMN05192529_11099</name>
</gene>
<dbReference type="OrthoDB" id="5521540at2"/>
<dbReference type="EMBL" id="FNQY01000010">
    <property type="protein sequence ID" value="SEA20215.1"/>
    <property type="molecule type" value="Genomic_DNA"/>
</dbReference>
<accession>A0A1H3Z992</accession>
<dbReference type="AlphaFoldDB" id="A0A1H3Z992"/>
<dbReference type="InterPro" id="IPR046114">
    <property type="entry name" value="DUF6051"/>
</dbReference>
<dbReference type="STRING" id="551991.SAMN05192529_11099"/>
<dbReference type="Pfam" id="PF19519">
    <property type="entry name" value="DUF6051"/>
    <property type="match status" value="1"/>
</dbReference>
<proteinExistence type="predicted"/>
<protein>
    <submittedName>
        <fullName evidence="1">Uncharacterized protein</fullName>
    </submittedName>
</protein>
<name>A0A1H3Z992_9BACT</name>
<dbReference type="Proteomes" id="UP000199041">
    <property type="component" value="Unassembled WGS sequence"/>
</dbReference>
<evidence type="ECO:0000313" key="1">
    <source>
        <dbReference type="EMBL" id="SEA20215.1"/>
    </source>
</evidence>
<keyword evidence="2" id="KW-1185">Reference proteome</keyword>